<keyword evidence="3" id="KW-1185">Reference proteome</keyword>
<dbReference type="Gene3D" id="1.25.40.10">
    <property type="entry name" value="Tetratricopeptide repeat domain"/>
    <property type="match status" value="1"/>
</dbReference>
<feature type="repeat" description="TPR" evidence="1">
    <location>
        <begin position="171"/>
        <end position="204"/>
    </location>
</feature>
<name>A0ABR9EAI1_9GAMM</name>
<dbReference type="Proteomes" id="UP000615755">
    <property type="component" value="Unassembled WGS sequence"/>
</dbReference>
<evidence type="ECO:0000313" key="3">
    <source>
        <dbReference type="Proteomes" id="UP000615755"/>
    </source>
</evidence>
<gene>
    <name evidence="2" type="ORF">PAUR_a1487</name>
</gene>
<sequence length="338" mass="38327">MGLNWIPWVISMTLSPAPLFNALNEIKSLNRTAPNKALQYYEEIIDRIPVIPSKGSMELHLAGLEAAIRANNSQLISHSLGIITQTRWLDTATDSHFRIFVPMAIHHRRIGDYDYAKYLNLCALNWAATARDYTKVVGNLTVVYRYTGQHEEAVTLLQKSLLRASTQTVKAGVYNNLGNFYLLEKDYEQAESMYKKALKIHNLENDTLLSSSVGLNLLYIMTQQQDWQSFARYKDAIQQTVTHSGKADFIEYLNWLLLVFRTRGDGTLLATDEVDRLNTHMSMLVTTEIAPSIAEFVLLFDHKELSASWDQVYPLPINKIVSTGKRAPIELSCSPQAQ</sequence>
<evidence type="ECO:0008006" key="4">
    <source>
        <dbReference type="Google" id="ProtNLM"/>
    </source>
</evidence>
<evidence type="ECO:0000313" key="2">
    <source>
        <dbReference type="EMBL" id="MBE0367994.1"/>
    </source>
</evidence>
<dbReference type="InterPro" id="IPR019734">
    <property type="entry name" value="TPR_rpt"/>
</dbReference>
<comment type="caution">
    <text evidence="2">The sequence shown here is derived from an EMBL/GenBank/DDBJ whole genome shotgun (WGS) entry which is preliminary data.</text>
</comment>
<organism evidence="2 3">
    <name type="scientific">Pseudoalteromonas aurantia 208</name>
    <dbReference type="NCBI Taxonomy" id="1314867"/>
    <lineage>
        <taxon>Bacteria</taxon>
        <taxon>Pseudomonadati</taxon>
        <taxon>Pseudomonadota</taxon>
        <taxon>Gammaproteobacteria</taxon>
        <taxon>Alteromonadales</taxon>
        <taxon>Pseudoalteromonadaceae</taxon>
        <taxon>Pseudoalteromonas</taxon>
    </lineage>
</organism>
<dbReference type="PROSITE" id="PS50293">
    <property type="entry name" value="TPR_REGION"/>
    <property type="match status" value="1"/>
</dbReference>
<dbReference type="RefSeq" id="WP_192507346.1">
    <property type="nucleotide sequence ID" value="NZ_AQGV01000012.1"/>
</dbReference>
<reference evidence="2 3" key="1">
    <citation type="submission" date="2015-03" db="EMBL/GenBank/DDBJ databases">
        <title>Genome sequence of Pseudoalteromonas aurantia.</title>
        <authorList>
            <person name="Xie B.-B."/>
            <person name="Rong J.-C."/>
            <person name="Qin Q.-L."/>
            <person name="Zhang Y.-Z."/>
        </authorList>
    </citation>
    <scope>NUCLEOTIDE SEQUENCE [LARGE SCALE GENOMIC DNA]</scope>
    <source>
        <strain evidence="2 3">208</strain>
    </source>
</reference>
<dbReference type="SUPFAM" id="SSF48452">
    <property type="entry name" value="TPR-like"/>
    <property type="match status" value="1"/>
</dbReference>
<dbReference type="Pfam" id="PF00515">
    <property type="entry name" value="TPR_1"/>
    <property type="match status" value="1"/>
</dbReference>
<protein>
    <recommendedName>
        <fullName evidence="4">Tetratricopeptide repeat protein</fullName>
    </recommendedName>
</protein>
<dbReference type="EMBL" id="AQGV01000012">
    <property type="protein sequence ID" value="MBE0367994.1"/>
    <property type="molecule type" value="Genomic_DNA"/>
</dbReference>
<dbReference type="InterPro" id="IPR011990">
    <property type="entry name" value="TPR-like_helical_dom_sf"/>
</dbReference>
<accession>A0ABR9EAI1</accession>
<evidence type="ECO:0000256" key="1">
    <source>
        <dbReference type="PROSITE-ProRule" id="PRU00339"/>
    </source>
</evidence>
<dbReference type="PROSITE" id="PS50005">
    <property type="entry name" value="TPR"/>
    <property type="match status" value="1"/>
</dbReference>
<proteinExistence type="predicted"/>
<dbReference type="Pfam" id="PF13374">
    <property type="entry name" value="TPR_10"/>
    <property type="match status" value="1"/>
</dbReference>
<dbReference type="SMART" id="SM00028">
    <property type="entry name" value="TPR"/>
    <property type="match status" value="2"/>
</dbReference>
<keyword evidence="1" id="KW-0802">TPR repeat</keyword>